<keyword evidence="2" id="KW-1185">Reference proteome</keyword>
<evidence type="ECO:0000313" key="2">
    <source>
        <dbReference type="Proteomes" id="UP001186974"/>
    </source>
</evidence>
<dbReference type="Proteomes" id="UP001186974">
    <property type="component" value="Unassembled WGS sequence"/>
</dbReference>
<sequence length="143" mass="15051">VCIISILRLGSLHVIATSTDPTYDNAPIAFWTSIDSNVTIICACLPSLRGFLTTFFKGLLGNGSNADGSSGRTRHGAHRPLSSVEAVKRKATGREDSHHVEGDEGAYVELRGVGEGGGELGARAGGLTTNSIMEERQVVEAKI</sequence>
<feature type="non-terminal residue" evidence="1">
    <location>
        <position position="1"/>
    </location>
</feature>
<organism evidence="1 2">
    <name type="scientific">Coniosporium uncinatum</name>
    <dbReference type="NCBI Taxonomy" id="93489"/>
    <lineage>
        <taxon>Eukaryota</taxon>
        <taxon>Fungi</taxon>
        <taxon>Dikarya</taxon>
        <taxon>Ascomycota</taxon>
        <taxon>Pezizomycotina</taxon>
        <taxon>Dothideomycetes</taxon>
        <taxon>Dothideomycetes incertae sedis</taxon>
        <taxon>Coniosporium</taxon>
    </lineage>
</organism>
<proteinExistence type="predicted"/>
<comment type="caution">
    <text evidence="1">The sequence shown here is derived from an EMBL/GenBank/DDBJ whole genome shotgun (WGS) entry which is preliminary data.</text>
</comment>
<evidence type="ECO:0000313" key="1">
    <source>
        <dbReference type="EMBL" id="KAK3045363.1"/>
    </source>
</evidence>
<protein>
    <submittedName>
        <fullName evidence="1">Uncharacterized protein</fullName>
    </submittedName>
</protein>
<name>A0ACC3CVN6_9PEZI</name>
<gene>
    <name evidence="1" type="ORF">LTS18_013950</name>
</gene>
<accession>A0ACC3CVN6</accession>
<reference evidence="1" key="1">
    <citation type="submission" date="2024-09" db="EMBL/GenBank/DDBJ databases">
        <title>Black Yeasts Isolated from many extreme environments.</title>
        <authorList>
            <person name="Coleine C."/>
            <person name="Stajich J.E."/>
            <person name="Selbmann L."/>
        </authorList>
    </citation>
    <scope>NUCLEOTIDE SEQUENCE</scope>
    <source>
        <strain evidence="1">CCFEE 5737</strain>
    </source>
</reference>
<dbReference type="EMBL" id="JAWDJW010010719">
    <property type="protein sequence ID" value="KAK3045363.1"/>
    <property type="molecule type" value="Genomic_DNA"/>
</dbReference>